<proteinExistence type="predicted"/>
<dbReference type="EMBL" id="KN818222">
    <property type="protein sequence ID" value="KIL71461.1"/>
    <property type="molecule type" value="Genomic_DNA"/>
</dbReference>
<dbReference type="STRING" id="946122.A0A0C2XPC6"/>
<evidence type="ECO:0000256" key="2">
    <source>
        <dbReference type="ARBA" id="ARBA00023134"/>
    </source>
</evidence>
<dbReference type="SUPFAM" id="SSF52540">
    <property type="entry name" value="P-loop containing nucleoside triphosphate hydrolases"/>
    <property type="match status" value="1"/>
</dbReference>
<dbReference type="GO" id="GO:0005525">
    <property type="term" value="F:GTP binding"/>
    <property type="evidence" value="ECO:0007669"/>
    <property type="project" value="UniProtKB-KW"/>
</dbReference>
<dbReference type="PANTHER" id="PTHR45709">
    <property type="entry name" value="LARGE SUBUNIT GTPASE 1 HOMOLOG-RELATED"/>
    <property type="match status" value="1"/>
</dbReference>
<evidence type="ECO:0000256" key="3">
    <source>
        <dbReference type="ARBA" id="ARBA00037770"/>
    </source>
</evidence>
<name>A0A0C2XPC6_AMAMK</name>
<protein>
    <recommendedName>
        <fullName evidence="4">Guanine nucleotide-binding protein-like 1</fullName>
    </recommendedName>
</protein>
<dbReference type="Pfam" id="PF01926">
    <property type="entry name" value="MMR_HSR1"/>
    <property type="match status" value="1"/>
</dbReference>
<dbReference type="InterPro" id="IPR027417">
    <property type="entry name" value="P-loop_NTPase"/>
</dbReference>
<feature type="compositionally biased region" description="Basic and acidic residues" evidence="5">
    <location>
        <begin position="583"/>
        <end position="596"/>
    </location>
</feature>
<dbReference type="InParanoid" id="A0A0C2XPC6"/>
<feature type="compositionally biased region" description="Basic and acidic residues" evidence="5">
    <location>
        <begin position="325"/>
        <end position="340"/>
    </location>
</feature>
<dbReference type="Proteomes" id="UP000054549">
    <property type="component" value="Unassembled WGS sequence"/>
</dbReference>
<sequence length="649" mass="73537">MPGRRKPISTRQKKAEQKLKRAIKRGDVAPPDPKPVTRTTRGPLRTQADRFRATQVDSVRRLQSAFIKLPPKFLEETKSIASTVPLLRPVQNATAVYDVQTEIDEGNLAPLLCLRRPKWRFDMSKKEVEHNEEGLFKKWLDQTDEQVKVWQESDTIGDGTLRASLRSPSYFERNLEVWRQLWRVSEISQILLVLLDSRCPLIHYPPSLDDYLTKHQVIFVLTKVDISGHVCVKAWIDYLHTRYPGTHIVQVESYVEKKNTANQGHSRFEPHIRTELRNELVEAVRTAHTELLEPPPDVRSNPSRLATWKPPVKRDINWESVRTTTGRDERPEDDNTHENSEQIDEERDELQYLTIGLIGQPNVGKSSLLNALFGEHKVKASRTPGKTKHFQTLFWSREIRLVDCPGLVMPNYIPMELQVGSLSPGSVTIKLPRQVLCGILPISRVSAVPACIHFAANLLPLERILNLSHPGELAEPVEDKRTWREGMTPSSGASRPHTWTAMDILVACANSKGWVTAKAARPDIHRAGNYSKLLNFDTCFPVLRLLAEGKIGWAFWPPGTDAENIAEENGDNNGIWIPRFSALDEKTDRDSSEHGQIDGNEEDEDDADESSEESGSASEHLVKSTTSRFGALEIDNQEWEEDEASDLDT</sequence>
<dbReference type="AlphaFoldDB" id="A0A0C2XPC6"/>
<gene>
    <name evidence="7" type="ORF">M378DRAFT_174742</name>
</gene>
<feature type="compositionally biased region" description="Basic and acidic residues" evidence="5">
    <location>
        <begin position="13"/>
        <end position="27"/>
    </location>
</feature>
<reference evidence="7 8" key="1">
    <citation type="submission" date="2014-04" db="EMBL/GenBank/DDBJ databases">
        <title>Evolutionary Origins and Diversification of the Mycorrhizal Mutualists.</title>
        <authorList>
            <consortium name="DOE Joint Genome Institute"/>
            <consortium name="Mycorrhizal Genomics Consortium"/>
            <person name="Kohler A."/>
            <person name="Kuo A."/>
            <person name="Nagy L.G."/>
            <person name="Floudas D."/>
            <person name="Copeland A."/>
            <person name="Barry K.W."/>
            <person name="Cichocki N."/>
            <person name="Veneault-Fourrey C."/>
            <person name="LaButti K."/>
            <person name="Lindquist E.A."/>
            <person name="Lipzen A."/>
            <person name="Lundell T."/>
            <person name="Morin E."/>
            <person name="Murat C."/>
            <person name="Riley R."/>
            <person name="Ohm R."/>
            <person name="Sun H."/>
            <person name="Tunlid A."/>
            <person name="Henrissat B."/>
            <person name="Grigoriev I.V."/>
            <person name="Hibbett D.S."/>
            <person name="Martin F."/>
        </authorList>
    </citation>
    <scope>NUCLEOTIDE SEQUENCE [LARGE SCALE GENOMIC DNA]</scope>
    <source>
        <strain evidence="7 8">Koide BX008</strain>
    </source>
</reference>
<feature type="compositionally biased region" description="Basic residues" evidence="5">
    <location>
        <begin position="1"/>
        <end position="12"/>
    </location>
</feature>
<evidence type="ECO:0000256" key="1">
    <source>
        <dbReference type="ARBA" id="ARBA00022741"/>
    </source>
</evidence>
<feature type="compositionally biased region" description="Acidic residues" evidence="5">
    <location>
        <begin position="635"/>
        <end position="649"/>
    </location>
</feature>
<evidence type="ECO:0000313" key="7">
    <source>
        <dbReference type="EMBL" id="KIL71461.1"/>
    </source>
</evidence>
<feature type="region of interest" description="Disordered" evidence="5">
    <location>
        <begin position="317"/>
        <end position="345"/>
    </location>
</feature>
<feature type="domain" description="G" evidence="6">
    <location>
        <begin position="354"/>
        <end position="409"/>
    </location>
</feature>
<comment type="function">
    <text evidence="3">Possible regulatory or functional link with the histocompatibility cluster.</text>
</comment>
<evidence type="ECO:0000256" key="4">
    <source>
        <dbReference type="ARBA" id="ARBA00039902"/>
    </source>
</evidence>
<dbReference type="GO" id="GO:0003924">
    <property type="term" value="F:GTPase activity"/>
    <property type="evidence" value="ECO:0007669"/>
    <property type="project" value="InterPro"/>
</dbReference>
<organism evidence="7 8">
    <name type="scientific">Amanita muscaria (strain Koide BX008)</name>
    <dbReference type="NCBI Taxonomy" id="946122"/>
    <lineage>
        <taxon>Eukaryota</taxon>
        <taxon>Fungi</taxon>
        <taxon>Dikarya</taxon>
        <taxon>Basidiomycota</taxon>
        <taxon>Agaricomycotina</taxon>
        <taxon>Agaricomycetes</taxon>
        <taxon>Agaricomycetidae</taxon>
        <taxon>Agaricales</taxon>
        <taxon>Pluteineae</taxon>
        <taxon>Amanitaceae</taxon>
        <taxon>Amanita</taxon>
    </lineage>
</organism>
<dbReference type="InterPro" id="IPR043358">
    <property type="entry name" value="GNL1-like"/>
</dbReference>
<evidence type="ECO:0000313" key="8">
    <source>
        <dbReference type="Proteomes" id="UP000054549"/>
    </source>
</evidence>
<dbReference type="PANTHER" id="PTHR45709:SF3">
    <property type="entry name" value="GUANINE NUCLEOTIDE-BINDING PROTEIN-LIKE 1"/>
    <property type="match status" value="1"/>
</dbReference>
<feature type="compositionally biased region" description="Acidic residues" evidence="5">
    <location>
        <begin position="599"/>
        <end position="612"/>
    </location>
</feature>
<feature type="region of interest" description="Disordered" evidence="5">
    <location>
        <begin position="583"/>
        <end position="649"/>
    </location>
</feature>
<dbReference type="InterPro" id="IPR006073">
    <property type="entry name" value="GTP-bd"/>
</dbReference>
<evidence type="ECO:0000256" key="5">
    <source>
        <dbReference type="SAM" id="MobiDB-lite"/>
    </source>
</evidence>
<evidence type="ECO:0000259" key="6">
    <source>
        <dbReference type="Pfam" id="PF01926"/>
    </source>
</evidence>
<dbReference type="HOGENOM" id="CLU_013649_2_0_1"/>
<keyword evidence="2" id="KW-0342">GTP-binding</keyword>
<keyword evidence="8" id="KW-1185">Reference proteome</keyword>
<accession>A0A0C2XPC6</accession>
<dbReference type="OrthoDB" id="61815at2759"/>
<feature type="region of interest" description="Disordered" evidence="5">
    <location>
        <begin position="1"/>
        <end position="44"/>
    </location>
</feature>
<keyword evidence="1" id="KW-0547">Nucleotide-binding</keyword>
<dbReference type="Gene3D" id="3.40.50.300">
    <property type="entry name" value="P-loop containing nucleotide triphosphate hydrolases"/>
    <property type="match status" value="1"/>
</dbReference>